<evidence type="ECO:0000256" key="2">
    <source>
        <dbReference type="SAM" id="MobiDB-lite"/>
    </source>
</evidence>
<keyword evidence="1" id="KW-0175">Coiled coil</keyword>
<dbReference type="AlphaFoldDB" id="A0A1H2H0Q4"/>
<evidence type="ECO:0000256" key="1">
    <source>
        <dbReference type="SAM" id="Coils"/>
    </source>
</evidence>
<proteinExistence type="predicted"/>
<organism evidence="3 4">
    <name type="scientific">Jiangella alkaliphila</name>
    <dbReference type="NCBI Taxonomy" id="419479"/>
    <lineage>
        <taxon>Bacteria</taxon>
        <taxon>Bacillati</taxon>
        <taxon>Actinomycetota</taxon>
        <taxon>Actinomycetes</taxon>
        <taxon>Jiangellales</taxon>
        <taxon>Jiangellaceae</taxon>
        <taxon>Jiangella</taxon>
    </lineage>
</organism>
<evidence type="ECO:0000313" key="4">
    <source>
        <dbReference type="Proteomes" id="UP000182977"/>
    </source>
</evidence>
<keyword evidence="4" id="KW-1185">Reference proteome</keyword>
<protein>
    <submittedName>
        <fullName evidence="3">Uncharacterized protein</fullName>
    </submittedName>
</protein>
<sequence length="437" mass="47516">MKPVFGEQIDWETLGVEPRWLGQDTSECAAAFDPGQVFGHGVDEVRRFLAGAKVRGETALLVATIGVLDDDSPRSAMRTHDSSVSLPDLTGYISGRRLPSGTQPILAPGLTGPDRDLGLRLLNGTGKTWWALSLSGLTLQPGSGGPAVHHPAQGRLEPILQDALGDPLVAVWLPDDADERWYIVPDGTNGKLVVDWLVQQALPTFVPNALRRVRSPHFHDPDLQTTAEAGAAEALAEMNARHAQEATEAEDALRQARESAEPIRYGLLFSTGKPLEDAVAAVLRDAGLTVVDLDRELGTKSADLLVSVGGHHVLIEVKSASGAPSESLVGDLQRHLATWPELKPGVPVGTGVLIVNHHIRTDPSLRHTQVYTRAEFVASLAVAVVSTRELFDWWRRGDWESIQHAILPPRMTVPRSDPMETSKSGRPRRRSRWPFGR</sequence>
<dbReference type="Proteomes" id="UP000182977">
    <property type="component" value="Chromosome I"/>
</dbReference>
<feature type="region of interest" description="Disordered" evidence="2">
    <location>
        <begin position="410"/>
        <end position="437"/>
    </location>
</feature>
<accession>A0A1H2H0Q4</accession>
<feature type="coiled-coil region" evidence="1">
    <location>
        <begin position="232"/>
        <end position="259"/>
    </location>
</feature>
<reference evidence="4" key="1">
    <citation type="submission" date="2016-10" db="EMBL/GenBank/DDBJ databases">
        <authorList>
            <person name="Varghese N."/>
            <person name="Submissions S."/>
        </authorList>
    </citation>
    <scope>NUCLEOTIDE SEQUENCE [LARGE SCALE GENOMIC DNA]</scope>
    <source>
        <strain evidence="4">DSM 45079</strain>
    </source>
</reference>
<feature type="compositionally biased region" description="Basic residues" evidence="2">
    <location>
        <begin position="425"/>
        <end position="437"/>
    </location>
</feature>
<name>A0A1H2H0Q4_9ACTN</name>
<dbReference type="EMBL" id="LT629791">
    <property type="protein sequence ID" value="SDU25423.1"/>
    <property type="molecule type" value="Genomic_DNA"/>
</dbReference>
<gene>
    <name evidence="3" type="ORF">SAMN04488563_0778</name>
</gene>
<evidence type="ECO:0000313" key="3">
    <source>
        <dbReference type="EMBL" id="SDU25423.1"/>
    </source>
</evidence>